<accession>A0A8J6NPS5</accession>
<feature type="transmembrane region" description="Helical" evidence="1">
    <location>
        <begin position="50"/>
        <end position="68"/>
    </location>
</feature>
<name>A0A8J6NPS5_9CHLR</name>
<evidence type="ECO:0000256" key="1">
    <source>
        <dbReference type="SAM" id="Phobius"/>
    </source>
</evidence>
<proteinExistence type="predicted"/>
<comment type="caution">
    <text evidence="2">The sequence shown here is derived from an EMBL/GenBank/DDBJ whole genome shotgun (WGS) entry which is preliminary data.</text>
</comment>
<feature type="transmembrane region" description="Helical" evidence="1">
    <location>
        <begin position="12"/>
        <end position="30"/>
    </location>
</feature>
<sequence length="149" mass="16418">MKPLLISLTEKKIFIIAGLIWILGWMIPWGKELLFQGNIILVFLLDMIKLGVAIALFIIPGILLYILLTKDDVVDVKDILPIGFTLSVLIIAVIGLVGRILGLSFTVVKFSFALIGLLEIFLLACSKPSNILDMEIVQSLFSSVIKNPP</sequence>
<keyword evidence="1" id="KW-1133">Transmembrane helix</keyword>
<feature type="non-terminal residue" evidence="2">
    <location>
        <position position="149"/>
    </location>
</feature>
<evidence type="ECO:0000313" key="3">
    <source>
        <dbReference type="Proteomes" id="UP000614469"/>
    </source>
</evidence>
<dbReference type="EMBL" id="JACNJN010000217">
    <property type="protein sequence ID" value="MBC8336978.1"/>
    <property type="molecule type" value="Genomic_DNA"/>
</dbReference>
<gene>
    <name evidence="2" type="ORF">H8E29_17115</name>
</gene>
<evidence type="ECO:0000313" key="2">
    <source>
        <dbReference type="EMBL" id="MBC8336978.1"/>
    </source>
</evidence>
<dbReference type="AlphaFoldDB" id="A0A8J6NPS5"/>
<keyword evidence="1" id="KW-0472">Membrane</keyword>
<protein>
    <submittedName>
        <fullName evidence="2">Uncharacterized protein</fullName>
    </submittedName>
</protein>
<feature type="transmembrane region" description="Helical" evidence="1">
    <location>
        <begin position="107"/>
        <end position="125"/>
    </location>
</feature>
<dbReference type="Proteomes" id="UP000614469">
    <property type="component" value="Unassembled WGS sequence"/>
</dbReference>
<organism evidence="2 3">
    <name type="scientific">Candidatus Desulfolinea nitratireducens</name>
    <dbReference type="NCBI Taxonomy" id="2841698"/>
    <lineage>
        <taxon>Bacteria</taxon>
        <taxon>Bacillati</taxon>
        <taxon>Chloroflexota</taxon>
        <taxon>Anaerolineae</taxon>
        <taxon>Anaerolineales</taxon>
        <taxon>Anaerolineales incertae sedis</taxon>
        <taxon>Candidatus Desulfolinea</taxon>
    </lineage>
</organism>
<feature type="transmembrane region" description="Helical" evidence="1">
    <location>
        <begin position="80"/>
        <end position="101"/>
    </location>
</feature>
<reference evidence="2 3" key="1">
    <citation type="submission" date="2020-08" db="EMBL/GenBank/DDBJ databases">
        <title>Bridging the membrane lipid divide: bacteria of the FCB group superphylum have the potential to synthesize archaeal ether lipids.</title>
        <authorList>
            <person name="Villanueva L."/>
            <person name="Von Meijenfeldt F.A.B."/>
            <person name="Westbye A.B."/>
            <person name="Yadav S."/>
            <person name="Hopmans E.C."/>
            <person name="Dutilh B.E."/>
            <person name="Sinninghe Damste J.S."/>
        </authorList>
    </citation>
    <scope>NUCLEOTIDE SEQUENCE [LARGE SCALE GENOMIC DNA]</scope>
    <source>
        <strain evidence="2">NIOZ-UU36</strain>
    </source>
</reference>
<keyword evidence="1" id="KW-0812">Transmembrane</keyword>